<evidence type="ECO:0000256" key="3">
    <source>
        <dbReference type="ARBA" id="ARBA00022485"/>
    </source>
</evidence>
<evidence type="ECO:0000256" key="4">
    <source>
        <dbReference type="ARBA" id="ARBA00022723"/>
    </source>
</evidence>
<dbReference type="Pfam" id="PF01058">
    <property type="entry name" value="Oxidored_q6"/>
    <property type="match status" value="1"/>
</dbReference>
<dbReference type="PANTHER" id="PTHR42989:SF1">
    <property type="entry name" value="FORMATE HYDROGENLYASE SUBUNIT 7-RELATED"/>
    <property type="match status" value="1"/>
</dbReference>
<dbReference type="PROSITE" id="PS51379">
    <property type="entry name" value="4FE4S_FER_2"/>
    <property type="match status" value="1"/>
</dbReference>
<reference evidence="8 9" key="1">
    <citation type="submission" date="2022-08" db="EMBL/GenBank/DDBJ databases">
        <authorList>
            <person name="Somphong A."/>
            <person name="Phongsopitanun W."/>
        </authorList>
    </citation>
    <scope>NUCLEOTIDE SEQUENCE [LARGE SCALE GENOMIC DNA]</scope>
    <source>
        <strain evidence="8 9">LP11</strain>
    </source>
</reference>
<keyword evidence="4" id="KW-0479">Metal-binding</keyword>
<evidence type="ECO:0000256" key="1">
    <source>
        <dbReference type="ARBA" id="ARBA00001966"/>
    </source>
</evidence>
<gene>
    <name evidence="8" type="ORF">NX794_21045</name>
</gene>
<organism evidence="8 9">
    <name type="scientific">Streptomyces pyxinicus</name>
    <dbReference type="NCBI Taxonomy" id="2970331"/>
    <lineage>
        <taxon>Bacteria</taxon>
        <taxon>Bacillati</taxon>
        <taxon>Actinomycetota</taxon>
        <taxon>Actinomycetes</taxon>
        <taxon>Kitasatosporales</taxon>
        <taxon>Streptomycetaceae</taxon>
        <taxon>Streptomyces</taxon>
    </lineage>
</organism>
<dbReference type="Gene3D" id="3.30.70.20">
    <property type="match status" value="1"/>
</dbReference>
<keyword evidence="5" id="KW-0408">Iron</keyword>
<evidence type="ECO:0000256" key="6">
    <source>
        <dbReference type="ARBA" id="ARBA00023014"/>
    </source>
</evidence>
<keyword evidence="6" id="KW-0411">Iron-sulfur</keyword>
<dbReference type="InterPro" id="IPR052375">
    <property type="entry name" value="Complex_I_20kDa-like"/>
</dbReference>
<dbReference type="SUPFAM" id="SSF54862">
    <property type="entry name" value="4Fe-4S ferredoxins"/>
    <property type="match status" value="1"/>
</dbReference>
<keyword evidence="9" id="KW-1185">Reference proteome</keyword>
<feature type="domain" description="4Fe-4S ferredoxin-type" evidence="7">
    <location>
        <begin position="60"/>
        <end position="88"/>
    </location>
</feature>
<dbReference type="Gene3D" id="3.40.50.12280">
    <property type="match status" value="1"/>
</dbReference>
<sequence>MPWFTRGLREGILTTRYPDKPDPYARDFPAAVTVRPTAPRVTPDEVTALCPTGALTAADGTARLDRGRCILCRRCTRARPDVFAEASGTETAAVTRGALVVPRAPQDEPPLDEVRAQLAARTARFRRSLHIRHVDAGSDGSEEWEINALTNPVYDIHRLGLFMTASPRHADVLIVTGAGARGMAAPLRRTYEATARPVVVIAAGTDACGGGMWADTYATHAGIGGLLDVDIWVPGSPPSPFSLLQALLLATGRLTARAPEPPAAAGADGTEVPR</sequence>
<comment type="similarity">
    <text evidence="2">Belongs to the complex I 20 kDa subunit family.</text>
</comment>
<dbReference type="InterPro" id="IPR017896">
    <property type="entry name" value="4Fe4S_Fe-S-bd"/>
</dbReference>
<dbReference type="PANTHER" id="PTHR42989">
    <property type="entry name" value="HYDROGENASE-4 COMPONENT I"/>
    <property type="match status" value="1"/>
</dbReference>
<proteinExistence type="inferred from homology"/>
<evidence type="ECO:0000256" key="5">
    <source>
        <dbReference type="ARBA" id="ARBA00023004"/>
    </source>
</evidence>
<comment type="caution">
    <text evidence="8">The sequence shown here is derived from an EMBL/GenBank/DDBJ whole genome shotgun (WGS) entry which is preliminary data.</text>
</comment>
<dbReference type="SUPFAM" id="SSF56770">
    <property type="entry name" value="HydA/Nqo6-like"/>
    <property type="match status" value="1"/>
</dbReference>
<comment type="cofactor">
    <cofactor evidence="1">
        <name>[4Fe-4S] cluster</name>
        <dbReference type="ChEBI" id="CHEBI:49883"/>
    </cofactor>
</comment>
<accession>A0ABT2B589</accession>
<name>A0ABT2B589_9ACTN</name>
<evidence type="ECO:0000313" key="8">
    <source>
        <dbReference type="EMBL" id="MCS0603682.1"/>
    </source>
</evidence>
<evidence type="ECO:0000256" key="2">
    <source>
        <dbReference type="ARBA" id="ARBA00009173"/>
    </source>
</evidence>
<dbReference type="InterPro" id="IPR006137">
    <property type="entry name" value="NADH_UbQ_OxRdtase-like_20kDa"/>
</dbReference>
<evidence type="ECO:0000259" key="7">
    <source>
        <dbReference type="PROSITE" id="PS51379"/>
    </source>
</evidence>
<dbReference type="EMBL" id="JANUGP010000016">
    <property type="protein sequence ID" value="MCS0603682.1"/>
    <property type="molecule type" value="Genomic_DNA"/>
</dbReference>
<protein>
    <submittedName>
        <fullName evidence="8">NADH:ubiquinone oxidoreductase</fullName>
    </submittedName>
</protein>
<keyword evidence="3" id="KW-0004">4Fe-4S</keyword>
<dbReference type="RefSeq" id="WP_258780171.1">
    <property type="nucleotide sequence ID" value="NZ_JANUGP010000016.1"/>
</dbReference>
<dbReference type="Proteomes" id="UP001205612">
    <property type="component" value="Unassembled WGS sequence"/>
</dbReference>
<evidence type="ECO:0000313" key="9">
    <source>
        <dbReference type="Proteomes" id="UP001205612"/>
    </source>
</evidence>